<proteinExistence type="predicted"/>
<dbReference type="InterPro" id="IPR017441">
    <property type="entry name" value="Protein_kinase_ATP_BS"/>
</dbReference>
<evidence type="ECO:0000256" key="1">
    <source>
        <dbReference type="ARBA" id="ARBA00022679"/>
    </source>
</evidence>
<evidence type="ECO:0000313" key="8">
    <source>
        <dbReference type="Proteomes" id="UP000241074"/>
    </source>
</evidence>
<protein>
    <recommendedName>
        <fullName evidence="6">Protein kinase domain-containing protein</fullName>
    </recommendedName>
</protein>
<evidence type="ECO:0000259" key="6">
    <source>
        <dbReference type="PROSITE" id="PS50011"/>
    </source>
</evidence>
<dbReference type="GO" id="GO:0005524">
    <property type="term" value="F:ATP binding"/>
    <property type="evidence" value="ECO:0007669"/>
    <property type="project" value="UniProtKB-UniRule"/>
</dbReference>
<dbReference type="InterPro" id="IPR000719">
    <property type="entry name" value="Prot_kinase_dom"/>
</dbReference>
<evidence type="ECO:0000313" key="7">
    <source>
        <dbReference type="EMBL" id="AVP95893.1"/>
    </source>
</evidence>
<dbReference type="SMART" id="SM00028">
    <property type="entry name" value="TPR"/>
    <property type="match status" value="6"/>
</dbReference>
<dbReference type="SUPFAM" id="SSF56112">
    <property type="entry name" value="Protein kinase-like (PK-like)"/>
    <property type="match status" value="1"/>
</dbReference>
<dbReference type="AlphaFoldDB" id="A0A2P1PM30"/>
<feature type="binding site" evidence="5">
    <location>
        <position position="128"/>
    </location>
    <ligand>
        <name>ATP</name>
        <dbReference type="ChEBI" id="CHEBI:30616"/>
    </ligand>
</feature>
<organism evidence="7 8">
    <name type="scientific">Ahniella affigens</name>
    <dbReference type="NCBI Taxonomy" id="2021234"/>
    <lineage>
        <taxon>Bacteria</taxon>
        <taxon>Pseudomonadati</taxon>
        <taxon>Pseudomonadota</taxon>
        <taxon>Gammaproteobacteria</taxon>
        <taxon>Lysobacterales</taxon>
        <taxon>Rhodanobacteraceae</taxon>
        <taxon>Ahniella</taxon>
    </lineage>
</organism>
<dbReference type="CDD" id="cd14014">
    <property type="entry name" value="STKc_PknB_like"/>
    <property type="match status" value="1"/>
</dbReference>
<keyword evidence="1" id="KW-0808">Transferase</keyword>
<evidence type="ECO:0000256" key="2">
    <source>
        <dbReference type="ARBA" id="ARBA00022741"/>
    </source>
</evidence>
<dbReference type="SUPFAM" id="SSF48452">
    <property type="entry name" value="TPR-like"/>
    <property type="match status" value="1"/>
</dbReference>
<feature type="domain" description="Protein kinase" evidence="6">
    <location>
        <begin position="97"/>
        <end position="387"/>
    </location>
</feature>
<evidence type="ECO:0000256" key="4">
    <source>
        <dbReference type="ARBA" id="ARBA00022840"/>
    </source>
</evidence>
<dbReference type="GO" id="GO:0004674">
    <property type="term" value="F:protein serine/threonine kinase activity"/>
    <property type="evidence" value="ECO:0007669"/>
    <property type="project" value="TreeGrafter"/>
</dbReference>
<dbReference type="InterPro" id="IPR011009">
    <property type="entry name" value="Kinase-like_dom_sf"/>
</dbReference>
<dbReference type="PANTHER" id="PTHR43289">
    <property type="entry name" value="MITOGEN-ACTIVATED PROTEIN KINASE KINASE KINASE 20-RELATED"/>
    <property type="match status" value="1"/>
</dbReference>
<name>A0A2P1PM30_9GAMM</name>
<dbReference type="KEGG" id="xba:C7S18_01170"/>
<keyword evidence="4 5" id="KW-0067">ATP-binding</keyword>
<dbReference type="Gene3D" id="1.10.510.10">
    <property type="entry name" value="Transferase(Phosphotransferase) domain 1"/>
    <property type="match status" value="1"/>
</dbReference>
<accession>A0A2P1PM30</accession>
<dbReference type="PROSITE" id="PS50011">
    <property type="entry name" value="PROTEIN_KINASE_DOM"/>
    <property type="match status" value="1"/>
</dbReference>
<dbReference type="PROSITE" id="PS00108">
    <property type="entry name" value="PROTEIN_KINASE_ST"/>
    <property type="match status" value="1"/>
</dbReference>
<keyword evidence="2 5" id="KW-0547">Nucleotide-binding</keyword>
<sequence>MPSWPGRKTMRLDARALGRVSDLFEALVDLPDSERARALQELDTHEPAIAAELRRWLTEDARDQGVLDVTSHRFAVPFSESDSTTAPDRSGQIIAGFELLRRVGRGGMGEVYEAQKTGADFEQRVAIKLLRLGLDTDDMRRRFLRERRILAQLQHPGIARLLDGGVSADGLSWLAMEFVDGAHLLAAAQAQKPSVTDLLGWFLQVCDAVAYAHHRLIVHRDLKPSNVLLTADRHVKLLDFGIAKLLDDVDDDALTGTGIQVLTPAYAAPEQILGQPISTATDVYALGLILYELLTGERANQHQSRSLDELVRQLDQHKLPAPSVRLLASNAGDAAERQARVRLARQISGELDTIVLHALKREPDRRYQSAAELADDLRRHLNGHPVRAHLDSPAYRLRKFIGRHRVGVFSAAIAASAIVGGLSVALWQTKVARAEAARAESALQRAESIKAFSLSLFREQDPLARSKPEPRSAEELIDIGIARAREQFVGQPEERATLLKDLGEIEVSLASFDKALDALNEARSLRAAEPDAARTNRASVAEVDIAIATARMGLGEYAEALALFERSLPTLRQHYGAESPQMLAARAHYSKALFALGRRDEAIAEAAALLPIHERVLGHDAPETIARLADIASLQEQSDQPDAAEQSARRLIARIEQVYGPEHALLIRPLSLLADVLRRRQQYALAEPVYQRGIALARQHDSRRLLAGLLLRQGDLMRRMQRLDEAEPKLAEAASLLPEGTPERANVVFLHAAVLRARGDLDAASKAFQQAFEQFRAALGPDSVYAWNASLQQVLTERQAGRGAAAEAQLLETVAKLRQISSPESFEVASAASALADWRALQGRHRDALPLFDEALAVSEKLYGADHPDSRELRLARAESLLALADTESRKRARLDAEFVVNSDKPAAPLSDKHREHATNLLQRLATNTR</sequence>
<dbReference type="Gene3D" id="3.30.200.20">
    <property type="entry name" value="Phosphorylase Kinase, domain 1"/>
    <property type="match status" value="1"/>
</dbReference>
<dbReference type="InterPro" id="IPR011990">
    <property type="entry name" value="TPR-like_helical_dom_sf"/>
</dbReference>
<keyword evidence="3" id="KW-0418">Kinase</keyword>
<gene>
    <name evidence="7" type="ORF">C7S18_01170</name>
</gene>
<dbReference type="Pfam" id="PF13424">
    <property type="entry name" value="TPR_12"/>
    <property type="match status" value="1"/>
</dbReference>
<dbReference type="Pfam" id="PF13374">
    <property type="entry name" value="TPR_10"/>
    <property type="match status" value="1"/>
</dbReference>
<reference evidence="7 8" key="2">
    <citation type="submission" date="2018-03" db="EMBL/GenBank/DDBJ databases">
        <authorList>
            <person name="Keele B.F."/>
        </authorList>
    </citation>
    <scope>NUCLEOTIDE SEQUENCE [LARGE SCALE GENOMIC DNA]</scope>
    <source>
        <strain evidence="7 8">D13</strain>
    </source>
</reference>
<keyword evidence="8" id="KW-1185">Reference proteome</keyword>
<dbReference type="Pfam" id="PF00069">
    <property type="entry name" value="Pkinase"/>
    <property type="match status" value="1"/>
</dbReference>
<evidence type="ECO:0000256" key="5">
    <source>
        <dbReference type="PROSITE-ProRule" id="PRU10141"/>
    </source>
</evidence>
<dbReference type="EMBL" id="CP027860">
    <property type="protein sequence ID" value="AVP95893.1"/>
    <property type="molecule type" value="Genomic_DNA"/>
</dbReference>
<dbReference type="Proteomes" id="UP000241074">
    <property type="component" value="Chromosome"/>
</dbReference>
<dbReference type="InterPro" id="IPR019734">
    <property type="entry name" value="TPR_rpt"/>
</dbReference>
<reference evidence="7 8" key="1">
    <citation type="submission" date="2018-03" db="EMBL/GenBank/DDBJ databases">
        <title>Ahniella affigens gen. nov., sp. nov., a gammaproteobacterium isolated from sandy soil near a stream.</title>
        <authorList>
            <person name="Ko Y."/>
            <person name="Kim J.-H."/>
        </authorList>
    </citation>
    <scope>NUCLEOTIDE SEQUENCE [LARGE SCALE GENOMIC DNA]</scope>
    <source>
        <strain evidence="7 8">D13</strain>
    </source>
</reference>
<dbReference type="SMART" id="SM00220">
    <property type="entry name" value="S_TKc"/>
    <property type="match status" value="1"/>
</dbReference>
<dbReference type="OrthoDB" id="9783151at2"/>
<evidence type="ECO:0000256" key="3">
    <source>
        <dbReference type="ARBA" id="ARBA00022777"/>
    </source>
</evidence>
<dbReference type="PROSITE" id="PS00107">
    <property type="entry name" value="PROTEIN_KINASE_ATP"/>
    <property type="match status" value="1"/>
</dbReference>
<dbReference type="PANTHER" id="PTHR43289:SF34">
    <property type="entry name" value="SERINE_THREONINE-PROTEIN KINASE YBDM-RELATED"/>
    <property type="match status" value="1"/>
</dbReference>
<dbReference type="Gene3D" id="1.25.40.10">
    <property type="entry name" value="Tetratricopeptide repeat domain"/>
    <property type="match status" value="2"/>
</dbReference>
<dbReference type="InterPro" id="IPR008271">
    <property type="entry name" value="Ser/Thr_kinase_AS"/>
</dbReference>